<keyword evidence="1" id="KW-0479">Metal-binding</keyword>
<evidence type="ECO:0000313" key="5">
    <source>
        <dbReference type="Proteomes" id="UP000291343"/>
    </source>
</evidence>
<feature type="compositionally biased region" description="Low complexity" evidence="2">
    <location>
        <begin position="188"/>
        <end position="200"/>
    </location>
</feature>
<dbReference type="GO" id="GO:0008270">
    <property type="term" value="F:zinc ion binding"/>
    <property type="evidence" value="ECO:0007669"/>
    <property type="project" value="UniProtKB-KW"/>
</dbReference>
<name>A0A482X6D1_LAOST</name>
<feature type="compositionally biased region" description="Low complexity" evidence="2">
    <location>
        <begin position="1034"/>
        <end position="1047"/>
    </location>
</feature>
<feature type="compositionally biased region" description="Pro residues" evidence="2">
    <location>
        <begin position="298"/>
        <end position="322"/>
    </location>
</feature>
<dbReference type="OrthoDB" id="5863628at2759"/>
<feature type="compositionally biased region" description="Pro residues" evidence="2">
    <location>
        <begin position="1155"/>
        <end position="1166"/>
    </location>
</feature>
<feature type="region of interest" description="Disordered" evidence="2">
    <location>
        <begin position="422"/>
        <end position="554"/>
    </location>
</feature>
<organism evidence="4 5">
    <name type="scientific">Laodelphax striatellus</name>
    <name type="common">Small brown planthopper</name>
    <name type="synonym">Delphax striatella</name>
    <dbReference type="NCBI Taxonomy" id="195883"/>
    <lineage>
        <taxon>Eukaryota</taxon>
        <taxon>Metazoa</taxon>
        <taxon>Ecdysozoa</taxon>
        <taxon>Arthropoda</taxon>
        <taxon>Hexapoda</taxon>
        <taxon>Insecta</taxon>
        <taxon>Pterygota</taxon>
        <taxon>Neoptera</taxon>
        <taxon>Paraneoptera</taxon>
        <taxon>Hemiptera</taxon>
        <taxon>Auchenorrhyncha</taxon>
        <taxon>Fulgoroidea</taxon>
        <taxon>Delphacidae</taxon>
        <taxon>Criomorphinae</taxon>
        <taxon>Laodelphax</taxon>
    </lineage>
</organism>
<evidence type="ECO:0000256" key="1">
    <source>
        <dbReference type="PROSITE-ProRule" id="PRU00042"/>
    </source>
</evidence>
<feature type="compositionally biased region" description="Low complexity" evidence="2">
    <location>
        <begin position="1086"/>
        <end position="1124"/>
    </location>
</feature>
<feature type="compositionally biased region" description="Pro residues" evidence="2">
    <location>
        <begin position="334"/>
        <end position="344"/>
    </location>
</feature>
<dbReference type="FunCoup" id="A0A482X6D1">
    <property type="interactions" value="252"/>
</dbReference>
<dbReference type="InterPro" id="IPR040010">
    <property type="entry name" value="ZN608/ZN609"/>
</dbReference>
<keyword evidence="1" id="KW-0862">Zinc</keyword>
<dbReference type="PROSITE" id="PS00028">
    <property type="entry name" value="ZINC_FINGER_C2H2_1"/>
    <property type="match status" value="1"/>
</dbReference>
<feature type="region of interest" description="Disordered" evidence="2">
    <location>
        <begin position="1010"/>
        <end position="1216"/>
    </location>
</feature>
<evidence type="ECO:0000256" key="2">
    <source>
        <dbReference type="SAM" id="MobiDB-lite"/>
    </source>
</evidence>
<feature type="compositionally biased region" description="Basic and acidic residues" evidence="2">
    <location>
        <begin position="1049"/>
        <end position="1072"/>
    </location>
</feature>
<accession>A0A482X6D1</accession>
<dbReference type="PANTHER" id="PTHR21564">
    <property type="entry name" value="BRAKELESS PROTEIN"/>
    <property type="match status" value="1"/>
</dbReference>
<feature type="compositionally biased region" description="Pro residues" evidence="2">
    <location>
        <begin position="729"/>
        <end position="743"/>
    </location>
</feature>
<dbReference type="GO" id="GO:0005634">
    <property type="term" value="C:nucleus"/>
    <property type="evidence" value="ECO:0007669"/>
    <property type="project" value="TreeGrafter"/>
</dbReference>
<reference evidence="4 5" key="1">
    <citation type="journal article" date="2017" name="Gigascience">
        <title>Genome sequence of the small brown planthopper, Laodelphax striatellus.</title>
        <authorList>
            <person name="Zhu J."/>
            <person name="Jiang F."/>
            <person name="Wang X."/>
            <person name="Yang P."/>
            <person name="Bao Y."/>
            <person name="Zhao W."/>
            <person name="Wang W."/>
            <person name="Lu H."/>
            <person name="Wang Q."/>
            <person name="Cui N."/>
            <person name="Li J."/>
            <person name="Chen X."/>
            <person name="Luo L."/>
            <person name="Yu J."/>
            <person name="Kang L."/>
            <person name="Cui F."/>
        </authorList>
    </citation>
    <scope>NUCLEOTIDE SEQUENCE [LARGE SCALE GENOMIC DNA]</scope>
    <source>
        <strain evidence="4">Lst14</strain>
    </source>
</reference>
<feature type="compositionally biased region" description="Polar residues" evidence="2">
    <location>
        <begin position="451"/>
        <end position="480"/>
    </location>
</feature>
<feature type="region of interest" description="Disordered" evidence="2">
    <location>
        <begin position="594"/>
        <end position="666"/>
    </location>
</feature>
<feature type="compositionally biased region" description="Low complexity" evidence="2">
    <location>
        <begin position="323"/>
        <end position="333"/>
    </location>
</feature>
<dbReference type="STRING" id="195883.A0A482X6D1"/>
<proteinExistence type="predicted"/>
<feature type="compositionally biased region" description="Low complexity" evidence="2">
    <location>
        <begin position="931"/>
        <end position="943"/>
    </location>
</feature>
<dbReference type="InParanoid" id="A0A482X6D1"/>
<feature type="region of interest" description="Disordered" evidence="2">
    <location>
        <begin position="810"/>
        <end position="983"/>
    </location>
</feature>
<keyword evidence="1" id="KW-0863">Zinc-finger</keyword>
<feature type="compositionally biased region" description="Basic and acidic residues" evidence="2">
    <location>
        <begin position="910"/>
        <end position="924"/>
    </location>
</feature>
<feature type="compositionally biased region" description="Pro residues" evidence="2">
    <location>
        <begin position="490"/>
        <end position="500"/>
    </location>
</feature>
<feature type="compositionally biased region" description="Basic and acidic residues" evidence="2">
    <location>
        <begin position="1013"/>
        <end position="1023"/>
    </location>
</feature>
<feature type="compositionally biased region" description="Basic and acidic residues" evidence="2">
    <location>
        <begin position="1182"/>
        <end position="1197"/>
    </location>
</feature>
<feature type="region of interest" description="Disordered" evidence="2">
    <location>
        <begin position="298"/>
        <end position="355"/>
    </location>
</feature>
<feature type="compositionally biased region" description="Low complexity" evidence="2">
    <location>
        <begin position="744"/>
        <end position="784"/>
    </location>
</feature>
<protein>
    <recommendedName>
        <fullName evidence="3">C2H2-type domain-containing protein</fullName>
    </recommendedName>
</protein>
<dbReference type="Proteomes" id="UP000291343">
    <property type="component" value="Unassembled WGS sequence"/>
</dbReference>
<dbReference type="EMBL" id="QKKF02016774">
    <property type="protein sequence ID" value="RZF41334.1"/>
    <property type="molecule type" value="Genomic_DNA"/>
</dbReference>
<dbReference type="InterPro" id="IPR013087">
    <property type="entry name" value="Znf_C2H2_type"/>
</dbReference>
<feature type="compositionally biased region" description="Low complexity" evidence="2">
    <location>
        <begin position="255"/>
        <end position="265"/>
    </location>
</feature>
<keyword evidence="5" id="KW-1185">Reference proteome</keyword>
<feature type="compositionally biased region" description="Pro residues" evidence="2">
    <location>
        <begin position="245"/>
        <end position="254"/>
    </location>
</feature>
<feature type="compositionally biased region" description="Gly residues" evidence="2">
    <location>
        <begin position="1329"/>
        <end position="1345"/>
    </location>
</feature>
<gene>
    <name evidence="4" type="ORF">LSTR_LSTR000048</name>
</gene>
<feature type="compositionally biased region" description="Basic residues" evidence="2">
    <location>
        <begin position="1392"/>
        <end position="1401"/>
    </location>
</feature>
<evidence type="ECO:0000259" key="3">
    <source>
        <dbReference type="PROSITE" id="PS50157"/>
    </source>
</evidence>
<evidence type="ECO:0000313" key="4">
    <source>
        <dbReference type="EMBL" id="RZF41334.1"/>
    </source>
</evidence>
<feature type="compositionally biased region" description="Polar residues" evidence="2">
    <location>
        <begin position="648"/>
        <end position="662"/>
    </location>
</feature>
<feature type="region of interest" description="Disordered" evidence="2">
    <location>
        <begin position="152"/>
        <end position="265"/>
    </location>
</feature>
<feature type="region of interest" description="Disordered" evidence="2">
    <location>
        <begin position="1310"/>
        <end position="1407"/>
    </location>
</feature>
<feature type="compositionally biased region" description="Basic and acidic residues" evidence="2">
    <location>
        <begin position="952"/>
        <end position="972"/>
    </location>
</feature>
<feature type="compositionally biased region" description="Pro residues" evidence="2">
    <location>
        <begin position="868"/>
        <end position="879"/>
    </location>
</feature>
<feature type="compositionally biased region" description="Low complexity" evidence="2">
    <location>
        <begin position="522"/>
        <end position="554"/>
    </location>
</feature>
<dbReference type="PANTHER" id="PTHR21564:SF5">
    <property type="entry name" value="SCRIBBLER, ISOFORM J"/>
    <property type="match status" value="1"/>
</dbReference>
<sequence>MAGPMRDPLDTGHRTKVAVAAADPHPARAAAAATAQVKPDSANFEYDDNEWDIGIGDLIIDLDADIEKTNERTSTSSSSISSSSSSNSSTTPTQQQQAGGGGGGSAAMASTTAGEARTPGVAAAAAAGGGKGAAAAAAKLAVEHSATVDKGLKMKIKRTKPGTKTSEAKHEIVKPGELNGGGVDPSSAKATAATGTAAAAQQPLPPPHANSVATPLVAGNGTTGGNKRGSSGHRRSDKARDKPKPQPQPPPVATPPLAATATATTTVAAATPTTVAASATAATPDAVNGLVRVVFPAPGPGPPPSAPPSCSPPPSSPPPATAAPPTAAAHEAPSPSPATSPPPPKKSKLSPAVSETKEMVEVCVGTSVGTITEPDCLGPCEPGTSVTLEGIVWHETEGVLVVNVTWRGKTYVGTLLDCTRHDWAPPRFCDSPTSDLDARTPKGRGKRGRGATSTNPTNDLSNFTETRSSVHSKLRSNNNGGVKGRRGPSSPTPFTPPKPEVTPNKRKPRAPEEETPSKKTKTPVPTTTASATTTVTSSTAATATTTASSTAASTVTVTNAPICSPPASPVLFECPEPNCCKKYKNINGLKYHQSHAHGSADDEEAKESTSTSEAEEAPSPVSQTKKEDLAPSENLEPPSIDPAIVQPVVNSVETDQTASLPSPQMPVASLSVTDKSLVKPGVLRFAAQEEPILNVPTVPTVPSVVSRAASVTPPTTAQSPPQMQQSVTPQPPQLQPQQQPPMQTPLTAPLPHQLSQQHQTQPPQLPTQQQQQPPMQQPPAAAAAAALLTQQAMVAQQQPVAQMQQTPTGLLVPAHQPPQHVMQPQAVSQASKVPQFKVKPASALMPDDKKSVKPVGHKKKMRKSPAGSPHPHPLDPPPLGIETGGREEVQSPAYSDISDDAAPLLESEVEVNKSKPTTGEKKVEVGPGQSPHYGMYPYYGQPPYLVPSVTDNKPKELSLENKTGTDKDKKEVGGPTNNDYQQKLLPQHYYPYGYVPGYPYNIDAGYPVAMMTTDDKGSKDEKSPGPMDGSKQSHNGNQPPIHIPNPNKIKTEPGVKDKHQNENHQIIKESIEIKNQMSPAYLYSRQHQQQQQHQQHQQAQQQAQQQQAQQQQQHIQAQQQQHQQQQEDLRRYYIYNNTEQRRKEQQQQQHGGAPPEAPLKATPPPLQSKQNISAPSPKHKEKQVQEDKKEEKVKQEGVKPTMETQGPPPPPTSSYAYIHPGHMQSPYYGAIPFDPSGHAVYRGMNPMLVPSPYPNSPYLHPQLHAQIPRYHAPEDLSRPPAGAPKALDLLQHHANQYYSSHKIHELQERAMKSPTPKTVSASASPSAGGQQGGGGGGGGPQGGGSREQAVMQGAAGGGAPQGGPGGGKQQQQQQQSGGGEKECRSSSPPPQRHVHTHHHTHVGLGYPILAGNYPAPYGAAVLASQQAAAAAVVGAASVVAPYPPQSSPSATASSK</sequence>
<feature type="region of interest" description="Disordered" evidence="2">
    <location>
        <begin position="70"/>
        <end position="113"/>
    </location>
</feature>
<feature type="domain" description="C2H2-type" evidence="3">
    <location>
        <begin position="572"/>
        <end position="602"/>
    </location>
</feature>
<comment type="caution">
    <text evidence="4">The sequence shown here is derived from an EMBL/GenBank/DDBJ whole genome shotgun (WGS) entry which is preliminary data.</text>
</comment>
<dbReference type="GO" id="GO:0006357">
    <property type="term" value="P:regulation of transcription by RNA polymerase II"/>
    <property type="evidence" value="ECO:0007669"/>
    <property type="project" value="TreeGrafter"/>
</dbReference>
<feature type="region of interest" description="Disordered" evidence="2">
    <location>
        <begin position="706"/>
        <end position="784"/>
    </location>
</feature>
<dbReference type="PROSITE" id="PS50157">
    <property type="entry name" value="ZINC_FINGER_C2H2_2"/>
    <property type="match status" value="1"/>
</dbReference>
<feature type="compositionally biased region" description="Gly residues" evidence="2">
    <location>
        <begin position="1354"/>
        <end position="1368"/>
    </location>
</feature>
<feature type="compositionally biased region" description="Low complexity" evidence="2">
    <location>
        <begin position="73"/>
        <end position="97"/>
    </location>
</feature>